<evidence type="ECO:0000313" key="4">
    <source>
        <dbReference type="Proteomes" id="UP001283361"/>
    </source>
</evidence>
<dbReference type="GO" id="GO:0005634">
    <property type="term" value="C:nucleus"/>
    <property type="evidence" value="ECO:0007669"/>
    <property type="project" value="UniProtKB-SubCell"/>
</dbReference>
<dbReference type="GO" id="GO:0003677">
    <property type="term" value="F:DNA binding"/>
    <property type="evidence" value="ECO:0007669"/>
    <property type="project" value="InterPro"/>
</dbReference>
<evidence type="ECO:0000313" key="3">
    <source>
        <dbReference type="EMBL" id="KAK3734502.1"/>
    </source>
</evidence>
<dbReference type="PROSITE" id="PS51031">
    <property type="entry name" value="BESS"/>
    <property type="match status" value="1"/>
</dbReference>
<dbReference type="EMBL" id="JAWDGP010006847">
    <property type="protein sequence ID" value="KAK3734502.1"/>
    <property type="molecule type" value="Genomic_DNA"/>
</dbReference>
<comment type="caution">
    <text evidence="3">The sequence shown here is derived from an EMBL/GenBank/DDBJ whole genome shotgun (WGS) entry which is preliminary data.</text>
</comment>
<reference evidence="3" key="1">
    <citation type="journal article" date="2023" name="G3 (Bethesda)">
        <title>A reference genome for the long-term kleptoplast-retaining sea slug Elysia crispata morphotype clarki.</title>
        <authorList>
            <person name="Eastman K.E."/>
            <person name="Pendleton A.L."/>
            <person name="Shaikh M.A."/>
            <person name="Suttiyut T."/>
            <person name="Ogas R."/>
            <person name="Tomko P."/>
            <person name="Gavelis G."/>
            <person name="Widhalm J.R."/>
            <person name="Wisecaver J.H."/>
        </authorList>
    </citation>
    <scope>NUCLEOTIDE SEQUENCE</scope>
    <source>
        <strain evidence="3">ECLA1</strain>
    </source>
</reference>
<sequence length="121" mass="14194">MNKSKERKSEEEDRNLLFLKSLLPHFTLIPQQHILRVRRRLETLVEELAYPQSTNGGSESNTFTYSSYQAYHDVPQYMPSSYQTSPQSSDNTEEVVVFTKVPSFSIYWVDMIMSHRLLNKT</sequence>
<name>A0AAE1CTI7_9GAST</name>
<dbReference type="Proteomes" id="UP001283361">
    <property type="component" value="Unassembled WGS sequence"/>
</dbReference>
<feature type="domain" description="BESS" evidence="2">
    <location>
        <begin position="12"/>
        <end position="51"/>
    </location>
</feature>
<organism evidence="3 4">
    <name type="scientific">Elysia crispata</name>
    <name type="common">lettuce slug</name>
    <dbReference type="NCBI Taxonomy" id="231223"/>
    <lineage>
        <taxon>Eukaryota</taxon>
        <taxon>Metazoa</taxon>
        <taxon>Spiralia</taxon>
        <taxon>Lophotrochozoa</taxon>
        <taxon>Mollusca</taxon>
        <taxon>Gastropoda</taxon>
        <taxon>Heterobranchia</taxon>
        <taxon>Euthyneura</taxon>
        <taxon>Panpulmonata</taxon>
        <taxon>Sacoglossa</taxon>
        <taxon>Placobranchoidea</taxon>
        <taxon>Plakobranchidae</taxon>
        <taxon>Elysia</taxon>
    </lineage>
</organism>
<evidence type="ECO:0000256" key="1">
    <source>
        <dbReference type="PROSITE-ProRule" id="PRU00371"/>
    </source>
</evidence>
<accession>A0AAE1CTI7</accession>
<dbReference type="InterPro" id="IPR004210">
    <property type="entry name" value="BESS_motif"/>
</dbReference>
<evidence type="ECO:0000259" key="2">
    <source>
        <dbReference type="PROSITE" id="PS51031"/>
    </source>
</evidence>
<comment type="subcellular location">
    <subcellularLocation>
        <location evidence="1">Nucleus</location>
    </subcellularLocation>
</comment>
<proteinExistence type="predicted"/>
<dbReference type="AlphaFoldDB" id="A0AAE1CTI7"/>
<gene>
    <name evidence="3" type="ORF">RRG08_029697</name>
</gene>
<protein>
    <recommendedName>
        <fullName evidence="2">BESS domain-containing protein</fullName>
    </recommendedName>
</protein>
<keyword evidence="1" id="KW-0539">Nucleus</keyword>
<keyword evidence="4" id="KW-1185">Reference proteome</keyword>